<reference evidence="2" key="1">
    <citation type="submission" date="2022-11" db="UniProtKB">
        <authorList>
            <consortium name="WormBaseParasite"/>
        </authorList>
    </citation>
    <scope>IDENTIFICATION</scope>
</reference>
<dbReference type="WBParaSite" id="Minc3s08530g42341">
    <property type="protein sequence ID" value="Minc3s08530g42341"/>
    <property type="gene ID" value="Minc3s08530g42341"/>
</dbReference>
<organism evidence="1 2">
    <name type="scientific">Meloidogyne incognita</name>
    <name type="common">Southern root-knot nematode worm</name>
    <name type="synonym">Oxyuris incognita</name>
    <dbReference type="NCBI Taxonomy" id="6306"/>
    <lineage>
        <taxon>Eukaryota</taxon>
        <taxon>Metazoa</taxon>
        <taxon>Ecdysozoa</taxon>
        <taxon>Nematoda</taxon>
        <taxon>Chromadorea</taxon>
        <taxon>Rhabditida</taxon>
        <taxon>Tylenchina</taxon>
        <taxon>Tylenchomorpha</taxon>
        <taxon>Tylenchoidea</taxon>
        <taxon>Meloidogynidae</taxon>
        <taxon>Meloidogyninae</taxon>
        <taxon>Meloidogyne</taxon>
        <taxon>Meloidogyne incognita group</taxon>
    </lineage>
</organism>
<protein>
    <submittedName>
        <fullName evidence="2">Uncharacterized protein</fullName>
    </submittedName>
</protein>
<sequence>MEDVEEEEEDVFVFVQGERFRVDDYFLCGKSLAREVNAFPAFPSVRTRSSRTFLEAGFFMELFPVFPDLISQKNQVGSDLVLITNLKSDSKNFDFAVYYS</sequence>
<evidence type="ECO:0000313" key="1">
    <source>
        <dbReference type="Proteomes" id="UP000887563"/>
    </source>
</evidence>
<accession>A0A914NWN3</accession>
<proteinExistence type="predicted"/>
<dbReference type="Proteomes" id="UP000887563">
    <property type="component" value="Unplaced"/>
</dbReference>
<keyword evidence="1" id="KW-1185">Reference proteome</keyword>
<name>A0A914NWN3_MELIC</name>
<evidence type="ECO:0000313" key="2">
    <source>
        <dbReference type="WBParaSite" id="Minc3s08530g42341"/>
    </source>
</evidence>
<dbReference type="AlphaFoldDB" id="A0A914NWN3"/>